<name>A0AAD3R790_LATJO</name>
<protein>
    <submittedName>
        <fullName evidence="1">Uncharacterized protein</fullName>
    </submittedName>
</protein>
<dbReference type="AlphaFoldDB" id="A0AAD3R790"/>
<keyword evidence="2" id="KW-1185">Reference proteome</keyword>
<accession>A0AAD3R790</accession>
<comment type="caution">
    <text evidence="1">The sequence shown here is derived from an EMBL/GenBank/DDBJ whole genome shotgun (WGS) entry which is preliminary data.</text>
</comment>
<evidence type="ECO:0000313" key="1">
    <source>
        <dbReference type="EMBL" id="GLD59759.1"/>
    </source>
</evidence>
<sequence length="153" mass="17277">MRRSFKVSSPDQPARHSLATHCRICRGGTRTDPGRESPGVAPAHRLYEASRTWRNGFPPLNRPPPTQCDVSRLTLAGSEGMRLRGGRDFNPNTHLDLAPPPPPPVAWLPGVLSKRVRLRLRLDRRDDRGRGCWHLVDLESESELTGLEFRVKF</sequence>
<proteinExistence type="predicted"/>
<reference evidence="1" key="1">
    <citation type="submission" date="2022-08" db="EMBL/GenBank/DDBJ databases">
        <title>Genome sequencing of akame (Lates japonicus).</title>
        <authorList>
            <person name="Hashiguchi Y."/>
            <person name="Takahashi H."/>
        </authorList>
    </citation>
    <scope>NUCLEOTIDE SEQUENCE</scope>
    <source>
        <strain evidence="1">Kochi</strain>
    </source>
</reference>
<dbReference type="EMBL" id="BRZM01000038">
    <property type="protein sequence ID" value="GLD59759.1"/>
    <property type="molecule type" value="Genomic_DNA"/>
</dbReference>
<dbReference type="Proteomes" id="UP001279410">
    <property type="component" value="Unassembled WGS sequence"/>
</dbReference>
<organism evidence="1 2">
    <name type="scientific">Lates japonicus</name>
    <name type="common">Japanese lates</name>
    <dbReference type="NCBI Taxonomy" id="270547"/>
    <lineage>
        <taxon>Eukaryota</taxon>
        <taxon>Metazoa</taxon>
        <taxon>Chordata</taxon>
        <taxon>Craniata</taxon>
        <taxon>Vertebrata</taxon>
        <taxon>Euteleostomi</taxon>
        <taxon>Actinopterygii</taxon>
        <taxon>Neopterygii</taxon>
        <taxon>Teleostei</taxon>
        <taxon>Neoteleostei</taxon>
        <taxon>Acanthomorphata</taxon>
        <taxon>Carangaria</taxon>
        <taxon>Carangaria incertae sedis</taxon>
        <taxon>Centropomidae</taxon>
        <taxon>Lates</taxon>
    </lineage>
</organism>
<evidence type="ECO:0000313" key="2">
    <source>
        <dbReference type="Proteomes" id="UP001279410"/>
    </source>
</evidence>
<gene>
    <name evidence="1" type="ORF">AKAME5_001173600</name>
</gene>